<dbReference type="InterPro" id="IPR058593">
    <property type="entry name" value="ARB_07466-like_C"/>
</dbReference>
<feature type="domain" description="ARB-07466-like C-terminal" evidence="2">
    <location>
        <begin position="195"/>
        <end position="297"/>
    </location>
</feature>
<evidence type="ECO:0000256" key="1">
    <source>
        <dbReference type="SAM" id="MobiDB-lite"/>
    </source>
</evidence>
<dbReference type="Proteomes" id="UP000471152">
    <property type="component" value="Unassembled WGS sequence"/>
</dbReference>
<dbReference type="Pfam" id="PF26571">
    <property type="entry name" value="VldE"/>
    <property type="match status" value="1"/>
</dbReference>
<evidence type="ECO:0000313" key="5">
    <source>
        <dbReference type="Proteomes" id="UP000468828"/>
    </source>
</evidence>
<dbReference type="Proteomes" id="UP000468828">
    <property type="component" value="Unassembled WGS sequence"/>
</dbReference>
<dbReference type="EMBL" id="JAAGWB010000043">
    <property type="protein sequence ID" value="NEN52377.1"/>
    <property type="molecule type" value="Genomic_DNA"/>
</dbReference>
<feature type="compositionally biased region" description="Low complexity" evidence="1">
    <location>
        <begin position="163"/>
        <end position="172"/>
    </location>
</feature>
<feature type="region of interest" description="Disordered" evidence="1">
    <location>
        <begin position="130"/>
        <end position="172"/>
    </location>
</feature>
<protein>
    <recommendedName>
        <fullName evidence="2">ARB-07466-like C-terminal domain-containing protein</fullName>
    </recommendedName>
</protein>
<keyword evidence="5" id="KW-1185">Reference proteome</keyword>
<proteinExistence type="predicted"/>
<gene>
    <name evidence="4" type="ORF">G3R41_15790</name>
    <name evidence="3" type="ORF">GCU67_15140</name>
</gene>
<evidence type="ECO:0000259" key="2">
    <source>
        <dbReference type="Pfam" id="PF26571"/>
    </source>
</evidence>
<feature type="compositionally biased region" description="Low complexity" evidence="1">
    <location>
        <begin position="130"/>
        <end position="155"/>
    </location>
</feature>
<reference evidence="4 6" key="2">
    <citation type="submission" date="2020-02" db="EMBL/GenBank/DDBJ databases">
        <title>The WGS of Modestobacter muralis DSM 100205.</title>
        <authorList>
            <person name="Jiang Z."/>
        </authorList>
    </citation>
    <scope>NUCLEOTIDE SEQUENCE [LARGE SCALE GENOMIC DNA]</scope>
    <source>
        <strain evidence="4 6">DSM 100205</strain>
    </source>
</reference>
<dbReference type="RefSeq" id="WP_163612034.1">
    <property type="nucleotide sequence ID" value="NZ_JAAGWB010000043.1"/>
</dbReference>
<dbReference type="EMBL" id="JAAGWH010000041">
    <property type="protein sequence ID" value="NEK95489.1"/>
    <property type="molecule type" value="Genomic_DNA"/>
</dbReference>
<evidence type="ECO:0000313" key="3">
    <source>
        <dbReference type="EMBL" id="NEK95489.1"/>
    </source>
</evidence>
<sequence>MQPRVTRSSRRAPAGALLGTAVTGAVLVAVLAGTGVAGSLTAATAAPETGPVSVAEQVGLAGRAAPVDPARGLAPLEQLAASRSSREAAQTAAQQAQAAADTAELERRRVETETAARLAAEAEAAAAVKAEAEAEAQAEATAAEEAAEAASAAEAAAEEEPEAAAPAAAPARRTTAAAATGAVSAAVARITNRAGSVAPQVQAAADQVVSAVPGAAGLTLGGTRASAADPGGHPSGLALDYMVLTNAALGDAITRYLIEHWSELGVAYVIWEQRMLSSPGGSWKQMEDRGGVTENHFDHVHVDYR</sequence>
<dbReference type="AlphaFoldDB" id="A0A6P0EY22"/>
<feature type="compositionally biased region" description="Low complexity" evidence="1">
    <location>
        <begin position="91"/>
        <end position="102"/>
    </location>
</feature>
<organism evidence="3 5">
    <name type="scientific">Modestobacter muralis</name>
    <dbReference type="NCBI Taxonomy" id="1608614"/>
    <lineage>
        <taxon>Bacteria</taxon>
        <taxon>Bacillati</taxon>
        <taxon>Actinomycetota</taxon>
        <taxon>Actinomycetes</taxon>
        <taxon>Geodermatophilales</taxon>
        <taxon>Geodermatophilaceae</taxon>
        <taxon>Modestobacter</taxon>
    </lineage>
</organism>
<evidence type="ECO:0000313" key="4">
    <source>
        <dbReference type="EMBL" id="NEN52377.1"/>
    </source>
</evidence>
<name>A0A6P0EY22_9ACTN</name>
<evidence type="ECO:0000313" key="6">
    <source>
        <dbReference type="Proteomes" id="UP000471152"/>
    </source>
</evidence>
<feature type="region of interest" description="Disordered" evidence="1">
    <location>
        <begin position="91"/>
        <end position="112"/>
    </location>
</feature>
<comment type="caution">
    <text evidence="3">The sequence shown here is derived from an EMBL/GenBank/DDBJ whole genome shotgun (WGS) entry which is preliminary data.</text>
</comment>
<reference evidence="3 5" key="1">
    <citation type="submission" date="2020-01" db="EMBL/GenBank/DDBJ databases">
        <title>the WGS Modestobacter muralis CPCC 204518.</title>
        <authorList>
            <person name="Jiang Z."/>
        </authorList>
    </citation>
    <scope>NUCLEOTIDE SEQUENCE [LARGE SCALE GENOMIC DNA]</scope>
    <source>
        <strain evidence="3 5">DSM 100205</strain>
    </source>
</reference>
<accession>A0A6P0EY22</accession>